<dbReference type="RefSeq" id="WP_168886328.1">
    <property type="nucleotide sequence ID" value="NZ_JABAHY010000001.1"/>
</dbReference>
<protein>
    <submittedName>
        <fullName evidence="2">Uncharacterized protein</fullName>
    </submittedName>
</protein>
<organism evidence="2 3">
    <name type="scientific">Nesterenkonia sedimenti</name>
    <dbReference type="NCBI Taxonomy" id="1463632"/>
    <lineage>
        <taxon>Bacteria</taxon>
        <taxon>Bacillati</taxon>
        <taxon>Actinomycetota</taxon>
        <taxon>Actinomycetes</taxon>
        <taxon>Micrococcales</taxon>
        <taxon>Micrococcaceae</taxon>
        <taxon>Nesterenkonia</taxon>
    </lineage>
</organism>
<evidence type="ECO:0000313" key="2">
    <source>
        <dbReference type="EMBL" id="NLS08854.1"/>
    </source>
</evidence>
<gene>
    <name evidence="2" type="ORF">HGQ17_02325</name>
</gene>
<comment type="caution">
    <text evidence="2">The sequence shown here is derived from an EMBL/GenBank/DDBJ whole genome shotgun (WGS) entry which is preliminary data.</text>
</comment>
<accession>A0A7X8THU7</accession>
<evidence type="ECO:0000256" key="1">
    <source>
        <dbReference type="SAM" id="MobiDB-lite"/>
    </source>
</evidence>
<feature type="region of interest" description="Disordered" evidence="1">
    <location>
        <begin position="27"/>
        <end position="92"/>
    </location>
</feature>
<keyword evidence="3" id="KW-1185">Reference proteome</keyword>
<evidence type="ECO:0000313" key="3">
    <source>
        <dbReference type="Proteomes" id="UP000523139"/>
    </source>
</evidence>
<name>A0A7X8THU7_9MICC</name>
<proteinExistence type="predicted"/>
<feature type="compositionally biased region" description="Acidic residues" evidence="1">
    <location>
        <begin position="47"/>
        <end position="84"/>
    </location>
</feature>
<dbReference type="AlphaFoldDB" id="A0A7X8THU7"/>
<sequence length="226" mass="24110">MTYAGHSITTTGLSVLGAAALIGLTTGCGDDEPEVETVHPDTAETAWPEDEEADGGEETPDDEAMAGEAEVETEGEEAETEADAQGDTLPTQDVEHIDDILCDLLSAGEIEASTGYGPFTEGEMNEEEANLPICYWGDQEDENRGVSVYGVSGTADAAEEYFEGLASGESVEIEGADEASVDAYERDMVLIRIQDEVFRVDTFGMDNMEEDNYIALAETLISNHGS</sequence>
<dbReference type="EMBL" id="JABAHY010000001">
    <property type="protein sequence ID" value="NLS08854.1"/>
    <property type="molecule type" value="Genomic_DNA"/>
</dbReference>
<reference evidence="2 3" key="1">
    <citation type="submission" date="2020-04" db="EMBL/GenBank/DDBJ databases">
        <title>Nesterenkonia sp. nov., isolated from marine sediment.</title>
        <authorList>
            <person name="Zhang G."/>
        </authorList>
    </citation>
    <scope>NUCLEOTIDE SEQUENCE [LARGE SCALE GENOMIC DNA]</scope>
    <source>
        <strain evidence="2 3">MY13</strain>
    </source>
</reference>
<dbReference type="Proteomes" id="UP000523139">
    <property type="component" value="Unassembled WGS sequence"/>
</dbReference>